<dbReference type="GO" id="GO:0005524">
    <property type="term" value="F:ATP binding"/>
    <property type="evidence" value="ECO:0007669"/>
    <property type="project" value="UniProtKB-KW"/>
</dbReference>
<keyword evidence="11" id="KW-0067">ATP-binding</keyword>
<dbReference type="RefSeq" id="WP_281834517.1">
    <property type="nucleotide sequence ID" value="NZ_BSDY01000005.1"/>
</dbReference>
<dbReference type="PANTHER" id="PTHR44936:SF9">
    <property type="entry name" value="SENSOR PROTEIN CREC"/>
    <property type="match status" value="1"/>
</dbReference>
<comment type="catalytic activity">
    <reaction evidence="1">
        <text>ATP + protein L-histidine = ADP + protein N-phospho-L-histidine.</text>
        <dbReference type="EC" id="2.7.13.3"/>
    </reaction>
</comment>
<evidence type="ECO:0000256" key="4">
    <source>
        <dbReference type="ARBA" id="ARBA00004370"/>
    </source>
</evidence>
<dbReference type="SUPFAM" id="SSF158472">
    <property type="entry name" value="HAMP domain-like"/>
    <property type="match status" value="1"/>
</dbReference>
<dbReference type="SMART" id="SM00304">
    <property type="entry name" value="HAMP"/>
    <property type="match status" value="1"/>
</dbReference>
<keyword evidence="12" id="KW-0460">Magnesium</keyword>
<dbReference type="InterPro" id="IPR029016">
    <property type="entry name" value="GAF-like_dom_sf"/>
</dbReference>
<comment type="cofactor">
    <cofactor evidence="2">
        <name>Mn(2+)</name>
        <dbReference type="ChEBI" id="CHEBI:29035"/>
    </cofactor>
</comment>
<evidence type="ECO:0000256" key="17">
    <source>
        <dbReference type="ARBA" id="ARBA00040454"/>
    </source>
</evidence>
<evidence type="ECO:0000313" key="24">
    <source>
        <dbReference type="Proteomes" id="UP001144471"/>
    </source>
</evidence>
<keyword evidence="8" id="KW-0547">Nucleotide-binding</keyword>
<evidence type="ECO:0000256" key="1">
    <source>
        <dbReference type="ARBA" id="ARBA00000085"/>
    </source>
</evidence>
<dbReference type="SUPFAM" id="SSF55874">
    <property type="entry name" value="ATPase domain of HSP90 chaperone/DNA topoisomerase II/histidine kinase"/>
    <property type="match status" value="1"/>
</dbReference>
<keyword evidence="14" id="KW-0902">Two-component regulatory system</keyword>
<proteinExistence type="predicted"/>
<dbReference type="CDD" id="cd06225">
    <property type="entry name" value="HAMP"/>
    <property type="match status" value="1"/>
</dbReference>
<evidence type="ECO:0000256" key="10">
    <source>
        <dbReference type="ARBA" id="ARBA00022801"/>
    </source>
</evidence>
<evidence type="ECO:0000256" key="11">
    <source>
        <dbReference type="ARBA" id="ARBA00022840"/>
    </source>
</evidence>
<feature type="domain" description="Histidine kinase" evidence="21">
    <location>
        <begin position="612"/>
        <end position="794"/>
    </location>
</feature>
<evidence type="ECO:0000256" key="13">
    <source>
        <dbReference type="ARBA" id="ARBA00022912"/>
    </source>
</evidence>
<dbReference type="InterPro" id="IPR003594">
    <property type="entry name" value="HATPase_dom"/>
</dbReference>
<sequence length="798" mass="91786">MRLRRDSLLIKIIFYNDIAIILTSLMIAGILTFITFKDMDSETKRMTREKIKTLDRFYDFYVNSLEDDIYQMSNGGHLSSTTAKQTGEMNYSLLAARIKSQMDKQNFKMYRNTVITLIGYKGEILGESGRKDALETLTVTNSHKYLEFLSDRKYQIKSVYQEAVGNSTVVRISVPNYLDKNIREVVMSFTIEDTFLKRAREILGLDEKHRIFYIQASEIVGEEEERTEHFDTLTLNYDTFNREQDYLYREVNIEKEIYYLGIYPLEDAEGKIIGSLGIAISKTDVTQMKALVLLMIASITIALILFNSAIFGKIFYKMLNPLVEVAEASNRIARGESGISLKVQGSGEIRSMVKSFKKMVETIEENEKDLKEKNLKLKENINRIDVIEKLLLGIYGEEDIFDVIRIILRALTSEVGLGYSRGVFLRYSREIESLVGEYSMVNNSLKNGESDDQAIGTFRFQRESLDEIISYIKISIREKSLLAESLLEKKIIYYNDKSYKYNLGNELLQSMGFNNFIIIPIYSNDRDYGCIILDNFMKKREITPEEVELLNLLILNLGTHFKNKSLEEEKLENERALTIGKLSEKFLDGREMVLSKIYHLMEEAKAGGEDIAQKLIALEGELINIKREDSILTEYSDMKEYQLEVFPLNELLNEIYLENKEEISSKGISISLFVKYNGMVYGDRRELKKVFLEVLDNAIDAVAMNGKANKKINIILSKGRNTEKIRVRVVDNGIGMDETELQNIGEPFVSYKKDSAGLGLSIAFRIIKHHRGIMKFISTPNEGTEVKITLNDYKEENK</sequence>
<keyword evidence="9 23" id="KW-0418">Kinase</keyword>
<keyword evidence="16" id="KW-0464">Manganese</keyword>
<dbReference type="InterPro" id="IPR003660">
    <property type="entry name" value="HAMP_dom"/>
</dbReference>
<dbReference type="InterPro" id="IPR005467">
    <property type="entry name" value="His_kinase_dom"/>
</dbReference>
<evidence type="ECO:0000256" key="19">
    <source>
        <dbReference type="SAM" id="Coils"/>
    </source>
</evidence>
<evidence type="ECO:0000256" key="20">
    <source>
        <dbReference type="SAM" id="Phobius"/>
    </source>
</evidence>
<protein>
    <recommendedName>
        <fullName evidence="17">Signal transduction histidine-protein kinase/phosphatase MprB</fullName>
        <ecNumber evidence="5">2.7.13.3</ecNumber>
    </recommendedName>
    <alternativeName>
        <fullName evidence="18">Mycobacterial persistence regulator B</fullName>
    </alternativeName>
</protein>
<dbReference type="Proteomes" id="UP001144471">
    <property type="component" value="Unassembled WGS sequence"/>
</dbReference>
<name>A0A9W6GL07_9FUSO</name>
<keyword evidence="19" id="KW-0175">Coiled coil</keyword>
<evidence type="ECO:0000256" key="12">
    <source>
        <dbReference type="ARBA" id="ARBA00022842"/>
    </source>
</evidence>
<evidence type="ECO:0000256" key="3">
    <source>
        <dbReference type="ARBA" id="ARBA00001946"/>
    </source>
</evidence>
<evidence type="ECO:0000256" key="9">
    <source>
        <dbReference type="ARBA" id="ARBA00022777"/>
    </source>
</evidence>
<dbReference type="GO" id="GO:0004673">
    <property type="term" value="F:protein histidine kinase activity"/>
    <property type="evidence" value="ECO:0007669"/>
    <property type="project" value="UniProtKB-EC"/>
</dbReference>
<dbReference type="InterPro" id="IPR003018">
    <property type="entry name" value="GAF"/>
</dbReference>
<dbReference type="GO" id="GO:0000160">
    <property type="term" value="P:phosphorelay signal transduction system"/>
    <property type="evidence" value="ECO:0007669"/>
    <property type="project" value="UniProtKB-KW"/>
</dbReference>
<dbReference type="InterPro" id="IPR050980">
    <property type="entry name" value="2C_sensor_his_kinase"/>
</dbReference>
<evidence type="ECO:0000256" key="7">
    <source>
        <dbReference type="ARBA" id="ARBA00022679"/>
    </source>
</evidence>
<dbReference type="Pfam" id="PF00672">
    <property type="entry name" value="HAMP"/>
    <property type="match status" value="1"/>
</dbReference>
<dbReference type="SMART" id="SM00387">
    <property type="entry name" value="HATPase_c"/>
    <property type="match status" value="1"/>
</dbReference>
<keyword evidence="10" id="KW-0378">Hydrolase</keyword>
<gene>
    <name evidence="23" type="ORF">PM10SUCC1_13130</name>
</gene>
<keyword evidence="15" id="KW-0346">Stress response</keyword>
<keyword evidence="20" id="KW-0472">Membrane</keyword>
<dbReference type="Gene3D" id="6.10.340.10">
    <property type="match status" value="1"/>
</dbReference>
<dbReference type="PROSITE" id="PS50885">
    <property type="entry name" value="HAMP"/>
    <property type="match status" value="1"/>
</dbReference>
<evidence type="ECO:0000256" key="5">
    <source>
        <dbReference type="ARBA" id="ARBA00012438"/>
    </source>
</evidence>
<organism evidence="23 24">
    <name type="scientific">Propionigenium maris DSM 9537</name>
    <dbReference type="NCBI Taxonomy" id="1123000"/>
    <lineage>
        <taxon>Bacteria</taxon>
        <taxon>Fusobacteriati</taxon>
        <taxon>Fusobacteriota</taxon>
        <taxon>Fusobacteriia</taxon>
        <taxon>Fusobacteriales</taxon>
        <taxon>Fusobacteriaceae</taxon>
        <taxon>Propionigenium</taxon>
    </lineage>
</organism>
<keyword evidence="20" id="KW-0812">Transmembrane</keyword>
<keyword evidence="24" id="KW-1185">Reference proteome</keyword>
<dbReference type="PRINTS" id="PR00344">
    <property type="entry name" value="BCTRLSENSOR"/>
</dbReference>
<comment type="subcellular location">
    <subcellularLocation>
        <location evidence="4">Membrane</location>
    </subcellularLocation>
</comment>
<evidence type="ECO:0000256" key="6">
    <source>
        <dbReference type="ARBA" id="ARBA00022553"/>
    </source>
</evidence>
<dbReference type="Pfam" id="PF13185">
    <property type="entry name" value="GAF_2"/>
    <property type="match status" value="1"/>
</dbReference>
<dbReference type="SUPFAM" id="SSF55781">
    <property type="entry name" value="GAF domain-like"/>
    <property type="match status" value="1"/>
</dbReference>
<evidence type="ECO:0000256" key="14">
    <source>
        <dbReference type="ARBA" id="ARBA00023012"/>
    </source>
</evidence>
<keyword evidence="6" id="KW-0597">Phosphoprotein</keyword>
<evidence type="ECO:0000256" key="18">
    <source>
        <dbReference type="ARBA" id="ARBA00041776"/>
    </source>
</evidence>
<dbReference type="AlphaFoldDB" id="A0A9W6GL07"/>
<comment type="caution">
    <text evidence="23">The sequence shown here is derived from an EMBL/GenBank/DDBJ whole genome shotgun (WGS) entry which is preliminary data.</text>
</comment>
<accession>A0A9W6GL07</accession>
<dbReference type="GO" id="GO:0016020">
    <property type="term" value="C:membrane"/>
    <property type="evidence" value="ECO:0007669"/>
    <property type="project" value="UniProtKB-SubCell"/>
</dbReference>
<evidence type="ECO:0000259" key="22">
    <source>
        <dbReference type="PROSITE" id="PS50885"/>
    </source>
</evidence>
<evidence type="ECO:0000256" key="15">
    <source>
        <dbReference type="ARBA" id="ARBA00023016"/>
    </source>
</evidence>
<dbReference type="Gene3D" id="3.30.565.10">
    <property type="entry name" value="Histidine kinase-like ATPase, C-terminal domain"/>
    <property type="match status" value="1"/>
</dbReference>
<dbReference type="Pfam" id="PF02518">
    <property type="entry name" value="HATPase_c"/>
    <property type="match status" value="1"/>
</dbReference>
<reference evidence="23" key="1">
    <citation type="submission" date="2022-12" db="EMBL/GenBank/DDBJ databases">
        <title>Reference genome sequencing for broad-spectrum identification of bacterial and archaeal isolates by mass spectrometry.</title>
        <authorList>
            <person name="Sekiguchi Y."/>
            <person name="Tourlousse D.M."/>
        </authorList>
    </citation>
    <scope>NUCLEOTIDE SEQUENCE</scope>
    <source>
        <strain evidence="23">10succ1</strain>
    </source>
</reference>
<evidence type="ECO:0000256" key="2">
    <source>
        <dbReference type="ARBA" id="ARBA00001936"/>
    </source>
</evidence>
<dbReference type="GO" id="GO:0004721">
    <property type="term" value="F:phosphoprotein phosphatase activity"/>
    <property type="evidence" value="ECO:0007669"/>
    <property type="project" value="UniProtKB-KW"/>
</dbReference>
<evidence type="ECO:0000259" key="21">
    <source>
        <dbReference type="PROSITE" id="PS50109"/>
    </source>
</evidence>
<dbReference type="Gene3D" id="3.30.450.40">
    <property type="match status" value="1"/>
</dbReference>
<dbReference type="InterPro" id="IPR036890">
    <property type="entry name" value="HATPase_C_sf"/>
</dbReference>
<keyword evidence="13" id="KW-0904">Protein phosphatase</keyword>
<comment type="cofactor">
    <cofactor evidence="3">
        <name>Mg(2+)</name>
        <dbReference type="ChEBI" id="CHEBI:18420"/>
    </cofactor>
</comment>
<evidence type="ECO:0000256" key="8">
    <source>
        <dbReference type="ARBA" id="ARBA00022741"/>
    </source>
</evidence>
<feature type="transmembrane region" description="Helical" evidence="20">
    <location>
        <begin position="290"/>
        <end position="311"/>
    </location>
</feature>
<dbReference type="PANTHER" id="PTHR44936">
    <property type="entry name" value="SENSOR PROTEIN CREC"/>
    <property type="match status" value="1"/>
</dbReference>
<keyword evidence="20" id="KW-1133">Transmembrane helix</keyword>
<dbReference type="InterPro" id="IPR004358">
    <property type="entry name" value="Sig_transdc_His_kin-like_C"/>
</dbReference>
<evidence type="ECO:0000256" key="16">
    <source>
        <dbReference type="ARBA" id="ARBA00023211"/>
    </source>
</evidence>
<evidence type="ECO:0000313" key="23">
    <source>
        <dbReference type="EMBL" id="GLI55799.1"/>
    </source>
</evidence>
<dbReference type="PROSITE" id="PS50109">
    <property type="entry name" value="HIS_KIN"/>
    <property type="match status" value="1"/>
</dbReference>
<feature type="transmembrane region" description="Helical" evidence="20">
    <location>
        <begin position="12"/>
        <end position="36"/>
    </location>
</feature>
<dbReference type="EMBL" id="BSDY01000005">
    <property type="protein sequence ID" value="GLI55799.1"/>
    <property type="molecule type" value="Genomic_DNA"/>
</dbReference>
<feature type="coiled-coil region" evidence="19">
    <location>
        <begin position="353"/>
        <end position="383"/>
    </location>
</feature>
<dbReference type="EC" id="2.7.13.3" evidence="5"/>
<keyword evidence="7" id="KW-0808">Transferase</keyword>
<feature type="domain" description="HAMP" evidence="22">
    <location>
        <begin position="316"/>
        <end position="368"/>
    </location>
</feature>